<dbReference type="InterPro" id="IPR016071">
    <property type="entry name" value="Staphylococal_nuclease_OB-fold"/>
</dbReference>
<dbReference type="Pfam" id="PF00565">
    <property type="entry name" value="SNase"/>
    <property type="match status" value="1"/>
</dbReference>
<feature type="domain" description="TNase-like" evidence="1">
    <location>
        <begin position="20"/>
        <end position="143"/>
    </location>
</feature>
<dbReference type="Gene3D" id="2.40.50.90">
    <property type="match status" value="1"/>
</dbReference>
<evidence type="ECO:0000313" key="3">
    <source>
        <dbReference type="Proteomes" id="UP000192872"/>
    </source>
</evidence>
<protein>
    <recommendedName>
        <fullName evidence="1">TNase-like domain-containing protein</fullName>
    </recommendedName>
</protein>
<accession>A0A1W9HZ17</accession>
<evidence type="ECO:0000259" key="1">
    <source>
        <dbReference type="SMART" id="SM00318"/>
    </source>
</evidence>
<dbReference type="Proteomes" id="UP000192872">
    <property type="component" value="Unassembled WGS sequence"/>
</dbReference>
<organism evidence="2 3">
    <name type="scientific">Candidatus Raskinella chloraquaticus</name>
    <dbReference type="NCBI Taxonomy" id="1951219"/>
    <lineage>
        <taxon>Bacteria</taxon>
        <taxon>Pseudomonadati</taxon>
        <taxon>Pseudomonadota</taxon>
        <taxon>Alphaproteobacteria</taxon>
        <taxon>Hyphomicrobiales</taxon>
        <taxon>Phreatobacteraceae</taxon>
        <taxon>Candidatus Raskinella</taxon>
    </lineage>
</organism>
<comment type="caution">
    <text evidence="2">The sequence shown here is derived from an EMBL/GenBank/DDBJ whole genome shotgun (WGS) entry which is preliminary data.</text>
</comment>
<reference evidence="2 3" key="1">
    <citation type="journal article" date="2017" name="Water Res.">
        <title>Comammox in drinking water systems.</title>
        <authorList>
            <person name="Wang Y."/>
            <person name="Ma L."/>
            <person name="Mao Y."/>
            <person name="Jiang X."/>
            <person name="Xia Y."/>
            <person name="Yu K."/>
            <person name="Li B."/>
            <person name="Zhang T."/>
        </authorList>
    </citation>
    <scope>NUCLEOTIDE SEQUENCE [LARGE SCALE GENOMIC DNA]</scope>
    <source>
        <strain evidence="2">SG_bin8</strain>
    </source>
</reference>
<dbReference type="SUPFAM" id="SSF50199">
    <property type="entry name" value="Staphylococcal nuclease"/>
    <property type="match status" value="1"/>
</dbReference>
<gene>
    <name evidence="2" type="ORF">A4S15_07645</name>
</gene>
<dbReference type="RefSeq" id="WP_376800438.1">
    <property type="nucleotide sequence ID" value="NZ_DHWE01000029.1"/>
</dbReference>
<dbReference type="STRING" id="1827387.A4S15_07645"/>
<sequence length="247" mass="26540">MTLLGPTAAVSAGDECPPAGGLPVMVDSIASSDNMRLADGRIIRLAGIAVPPAAAPDARLFLLRIAKNAAIRLHPQGSSSDRYGRVLARLSASENGQDIWIEQALIGAGLALATLTPGENGCFSTLLASETEARRRRSGYWAVDGAMTIAPSRFDDVAAAAGRFAVYEGKILRVAVRDYAIFLDFGEDWRRALSIILPRRQRQEVEGVLGPMQELTGKTVQARGIVERGTALRLRLTHPTQIRVIKD</sequence>
<dbReference type="AlphaFoldDB" id="A0A1W9HZ17"/>
<dbReference type="SMART" id="SM00318">
    <property type="entry name" value="SNc"/>
    <property type="match status" value="1"/>
</dbReference>
<dbReference type="InterPro" id="IPR035437">
    <property type="entry name" value="SNase_OB-fold_sf"/>
</dbReference>
<evidence type="ECO:0000313" key="2">
    <source>
        <dbReference type="EMBL" id="OQW52683.1"/>
    </source>
</evidence>
<name>A0A1W9HZ17_9HYPH</name>
<proteinExistence type="predicted"/>
<dbReference type="EMBL" id="LWDL01000012">
    <property type="protein sequence ID" value="OQW52683.1"/>
    <property type="molecule type" value="Genomic_DNA"/>
</dbReference>